<evidence type="ECO:0008006" key="4">
    <source>
        <dbReference type="Google" id="ProtNLM"/>
    </source>
</evidence>
<feature type="chain" id="PRO_5038993210" description="DUF5050 domain-containing protein" evidence="1">
    <location>
        <begin position="27"/>
        <end position="395"/>
    </location>
</feature>
<dbReference type="EMBL" id="WKKI01000008">
    <property type="protein sequence ID" value="MRX71866.1"/>
    <property type="molecule type" value="Genomic_DNA"/>
</dbReference>
<dbReference type="OrthoDB" id="2573204at2"/>
<organism evidence="2 3">
    <name type="scientific">Metabacillus lacus</name>
    <dbReference type="NCBI Taxonomy" id="1983721"/>
    <lineage>
        <taxon>Bacteria</taxon>
        <taxon>Bacillati</taxon>
        <taxon>Bacillota</taxon>
        <taxon>Bacilli</taxon>
        <taxon>Bacillales</taxon>
        <taxon>Bacillaceae</taxon>
        <taxon>Metabacillus</taxon>
    </lineage>
</organism>
<keyword evidence="3" id="KW-1185">Reference proteome</keyword>
<accession>A0A7X2IXY1</accession>
<evidence type="ECO:0000256" key="1">
    <source>
        <dbReference type="SAM" id="SignalP"/>
    </source>
</evidence>
<dbReference type="AlphaFoldDB" id="A0A7X2IXY1"/>
<keyword evidence="1" id="KW-0732">Signal</keyword>
<proteinExistence type="predicted"/>
<evidence type="ECO:0000313" key="3">
    <source>
        <dbReference type="Proteomes" id="UP000448867"/>
    </source>
</evidence>
<feature type="signal peptide" evidence="1">
    <location>
        <begin position="1"/>
        <end position="26"/>
    </location>
</feature>
<dbReference type="Proteomes" id="UP000448867">
    <property type="component" value="Unassembled WGS sequence"/>
</dbReference>
<name>A0A7X2IXY1_9BACI</name>
<sequence>MKKTAIVTILSAGLAAAGFFFYTSFGGSTAVTANKEEYQDPDFLKDKQAAIYFSTTADQDIDGSGKSYAAFIDTSGNTLSIQKKGLELGTIAHSDDTLLLEDKQSVTLLGQQYQEFSDSKAQYTGERSGYLPKENLFFSLYNSGFNSNGGYNSDVRLIRPSGLTTGTIPHYITSSGIVNEEVMIVAHNIDTPTEFSLKKVNFEKEISLEDIADFTTSSEQVPQSPVLGDGRYYYVILSDYKNDHDEDVLLYRINPETKETVTFTLAQYRGMEDTGKTIVYNNRRSAYLQDNILYYVNGIGDVFAYNTITETSEKAFSLQDVEQSRRSYNEQAYFTENYLHIFYYSTAKDTYFIDQYDLKSGERVKQQELPDMKNMMNSMNKGRKSVYSYDFVVLD</sequence>
<dbReference type="RefSeq" id="WP_154306999.1">
    <property type="nucleotide sequence ID" value="NZ_WKKI01000008.1"/>
</dbReference>
<comment type="caution">
    <text evidence="2">The sequence shown here is derived from an EMBL/GenBank/DDBJ whole genome shotgun (WGS) entry which is preliminary data.</text>
</comment>
<reference evidence="2 3" key="1">
    <citation type="submission" date="2019-11" db="EMBL/GenBank/DDBJ databases">
        <title>Bacillus lacus genome.</title>
        <authorList>
            <person name="Allen C.J."/>
            <person name="Newman J.D."/>
        </authorList>
    </citation>
    <scope>NUCLEOTIDE SEQUENCE [LARGE SCALE GENOMIC DNA]</scope>
    <source>
        <strain evidence="2 3">KCTC 33946</strain>
    </source>
</reference>
<evidence type="ECO:0000313" key="2">
    <source>
        <dbReference type="EMBL" id="MRX71866.1"/>
    </source>
</evidence>
<gene>
    <name evidence="2" type="ORF">GJU40_06725</name>
</gene>
<protein>
    <recommendedName>
        <fullName evidence="4">DUF5050 domain-containing protein</fullName>
    </recommendedName>
</protein>